<feature type="region of interest" description="Disordered" evidence="1">
    <location>
        <begin position="40"/>
        <end position="59"/>
    </location>
</feature>
<dbReference type="EMBL" id="GBHO01005690">
    <property type="protein sequence ID" value="JAG37914.1"/>
    <property type="molecule type" value="Transcribed_RNA"/>
</dbReference>
<proteinExistence type="predicted"/>
<evidence type="ECO:0000313" key="2">
    <source>
        <dbReference type="EMBL" id="JAG37914.1"/>
    </source>
</evidence>
<reference evidence="2" key="1">
    <citation type="journal article" date="2014" name="PLoS ONE">
        <title>Transcriptome-Based Identification of ABC Transporters in the Western Tarnished Plant Bug Lygus hesperus.</title>
        <authorList>
            <person name="Hull J.J."/>
            <person name="Chaney K."/>
            <person name="Geib S.M."/>
            <person name="Fabrick J.A."/>
            <person name="Brent C.S."/>
            <person name="Walsh D."/>
            <person name="Lavine L.C."/>
        </authorList>
    </citation>
    <scope>NUCLEOTIDE SEQUENCE</scope>
</reference>
<sequence>NLQKTIETHIIDSEAAISSLPTDRQEHIRHKVADILENTISKHKNQQDKSTDDQTTTKQIRSKLKKNELILTKADKGNVTVIMTKQDYTNKTMDFITKTNCTKLDKDPTDAYQKFIKQALERCTNIIDGPHLTKTFK</sequence>
<protein>
    <submittedName>
        <fullName evidence="2">WD repeat-containing protein fzy-1</fullName>
    </submittedName>
</protein>
<accession>A0A0A9Z0C2</accession>
<gene>
    <name evidence="2" type="primary">fzy-1</name>
    <name evidence="2" type="ORF">CM83_105043</name>
</gene>
<dbReference type="AlphaFoldDB" id="A0A0A9Z0C2"/>
<reference evidence="2" key="2">
    <citation type="submission" date="2014-07" db="EMBL/GenBank/DDBJ databases">
        <authorList>
            <person name="Hull J."/>
        </authorList>
    </citation>
    <scope>NUCLEOTIDE SEQUENCE</scope>
</reference>
<feature type="non-terminal residue" evidence="2">
    <location>
        <position position="137"/>
    </location>
</feature>
<evidence type="ECO:0000256" key="1">
    <source>
        <dbReference type="SAM" id="MobiDB-lite"/>
    </source>
</evidence>
<feature type="non-terminal residue" evidence="2">
    <location>
        <position position="1"/>
    </location>
</feature>
<organism evidence="2">
    <name type="scientific">Lygus hesperus</name>
    <name type="common">Western plant bug</name>
    <dbReference type="NCBI Taxonomy" id="30085"/>
    <lineage>
        <taxon>Eukaryota</taxon>
        <taxon>Metazoa</taxon>
        <taxon>Ecdysozoa</taxon>
        <taxon>Arthropoda</taxon>
        <taxon>Hexapoda</taxon>
        <taxon>Insecta</taxon>
        <taxon>Pterygota</taxon>
        <taxon>Neoptera</taxon>
        <taxon>Paraneoptera</taxon>
        <taxon>Hemiptera</taxon>
        <taxon>Heteroptera</taxon>
        <taxon>Panheteroptera</taxon>
        <taxon>Cimicomorpha</taxon>
        <taxon>Miridae</taxon>
        <taxon>Mirini</taxon>
        <taxon>Lygus</taxon>
    </lineage>
</organism>
<name>A0A0A9Z0C2_LYGHE</name>